<proteinExistence type="predicted"/>
<reference evidence="1" key="1">
    <citation type="submission" date="2024-01" db="EMBL/GenBank/DDBJ databases">
        <authorList>
            <person name="Webb A."/>
        </authorList>
    </citation>
    <scope>NUCLEOTIDE SEQUENCE</scope>
    <source>
        <strain evidence="1">Pm1</strain>
    </source>
</reference>
<evidence type="ECO:0000313" key="1">
    <source>
        <dbReference type="EMBL" id="CAK7934020.1"/>
    </source>
</evidence>
<evidence type="ECO:0000313" key="2">
    <source>
        <dbReference type="Proteomes" id="UP001162060"/>
    </source>
</evidence>
<protein>
    <submittedName>
        <fullName evidence="1">Uncharacterized protein</fullName>
    </submittedName>
</protein>
<comment type="caution">
    <text evidence="1">The sequence shown here is derived from an EMBL/GenBank/DDBJ whole genome shotgun (WGS) entry which is preliminary data.</text>
</comment>
<gene>
    <name evidence="1" type="ORF">PM001_LOCUS19170</name>
</gene>
<organism evidence="1 2">
    <name type="scientific">Peronospora matthiolae</name>
    <dbReference type="NCBI Taxonomy" id="2874970"/>
    <lineage>
        <taxon>Eukaryota</taxon>
        <taxon>Sar</taxon>
        <taxon>Stramenopiles</taxon>
        <taxon>Oomycota</taxon>
        <taxon>Peronosporomycetes</taxon>
        <taxon>Peronosporales</taxon>
        <taxon>Peronosporaceae</taxon>
        <taxon>Peronospora</taxon>
    </lineage>
</organism>
<accession>A0AAV1UKR0</accession>
<dbReference type="Proteomes" id="UP001162060">
    <property type="component" value="Unassembled WGS sequence"/>
</dbReference>
<dbReference type="AlphaFoldDB" id="A0AAV1UKR0"/>
<sequence length="91" mass="9917">MIVGTRSGSVVNLGLVIDATGSDTCLHDVKSLRESDGVDVQYVNLKVYGSEDEEMVPEVHDNRLAQAFCKTLFGHLKGDGKGMDMAVFWGR</sequence>
<name>A0AAV1UKR0_9STRA</name>
<dbReference type="EMBL" id="CAKLBY020000197">
    <property type="protein sequence ID" value="CAK7934020.1"/>
    <property type="molecule type" value="Genomic_DNA"/>
</dbReference>